<feature type="coiled-coil region" evidence="1">
    <location>
        <begin position="17"/>
        <end position="44"/>
    </location>
</feature>
<sequence length="73" mass="8552">MDEKEAKEFSSDAKYGITQMLTLIDDQTEEIEELKDKLEECKIQESTELYSLQSPECPTEEIEFDGESDFYEE</sequence>
<name>A0ABS6BWS3_9CLOT</name>
<evidence type="ECO:0000313" key="4">
    <source>
        <dbReference type="Proteomes" id="UP000776252"/>
    </source>
</evidence>
<dbReference type="RefSeq" id="WP_216150856.1">
    <property type="nucleotide sequence ID" value="NZ_JAHLDV010000049.1"/>
</dbReference>
<evidence type="ECO:0000313" key="3">
    <source>
        <dbReference type="EMBL" id="MBU3161140.1"/>
    </source>
</evidence>
<reference evidence="3 4" key="1">
    <citation type="submission" date="2021-06" db="EMBL/GenBank/DDBJ databases">
        <title>Clostridia strains as spoilage organisms.</title>
        <authorList>
            <person name="Wambui J."/>
            <person name="Stephan R."/>
            <person name="Stevens M.J.A."/>
        </authorList>
    </citation>
    <scope>NUCLEOTIDE SEQUENCE [LARGE SCALE GENOMIC DNA]</scope>
    <source>
        <strain evidence="3 4">DSM 14204</strain>
    </source>
</reference>
<feature type="region of interest" description="Disordered" evidence="2">
    <location>
        <begin position="51"/>
        <end position="73"/>
    </location>
</feature>
<evidence type="ECO:0000256" key="1">
    <source>
        <dbReference type="SAM" id="Coils"/>
    </source>
</evidence>
<organism evidence="3 4">
    <name type="scientific">Clostridium frigoris</name>
    <dbReference type="NCBI Taxonomy" id="205327"/>
    <lineage>
        <taxon>Bacteria</taxon>
        <taxon>Bacillati</taxon>
        <taxon>Bacillota</taxon>
        <taxon>Clostridia</taxon>
        <taxon>Eubacteriales</taxon>
        <taxon>Clostridiaceae</taxon>
        <taxon>Clostridium</taxon>
    </lineage>
</organism>
<keyword evidence="4" id="KW-1185">Reference proteome</keyword>
<comment type="caution">
    <text evidence="3">The sequence shown here is derived from an EMBL/GenBank/DDBJ whole genome shotgun (WGS) entry which is preliminary data.</text>
</comment>
<gene>
    <name evidence="3" type="ORF">KPL37_15570</name>
</gene>
<dbReference type="Proteomes" id="UP000776252">
    <property type="component" value="Unassembled WGS sequence"/>
</dbReference>
<proteinExistence type="predicted"/>
<protein>
    <submittedName>
        <fullName evidence="3">Uncharacterized protein</fullName>
    </submittedName>
</protein>
<evidence type="ECO:0000256" key="2">
    <source>
        <dbReference type="SAM" id="MobiDB-lite"/>
    </source>
</evidence>
<dbReference type="EMBL" id="JAHLDV010000049">
    <property type="protein sequence ID" value="MBU3161140.1"/>
    <property type="molecule type" value="Genomic_DNA"/>
</dbReference>
<keyword evidence="1" id="KW-0175">Coiled coil</keyword>
<feature type="compositionally biased region" description="Acidic residues" evidence="2">
    <location>
        <begin position="58"/>
        <end position="73"/>
    </location>
</feature>
<accession>A0ABS6BWS3</accession>